<evidence type="ECO:0000256" key="3">
    <source>
        <dbReference type="PROSITE-ProRule" id="PRU00339"/>
    </source>
</evidence>
<dbReference type="PROSITE" id="PS50005">
    <property type="entry name" value="TPR"/>
    <property type="match status" value="1"/>
</dbReference>
<keyword evidence="2 3" id="KW-0802">TPR repeat</keyword>
<reference evidence="4" key="1">
    <citation type="submission" date="2021-01" db="EMBL/GenBank/DDBJ databases">
        <authorList>
            <consortium name="Genoscope - CEA"/>
            <person name="William W."/>
        </authorList>
    </citation>
    <scope>NUCLEOTIDE SEQUENCE</scope>
</reference>
<dbReference type="OrthoDB" id="10043504at2759"/>
<dbReference type="SMART" id="SM00028">
    <property type="entry name" value="TPR"/>
    <property type="match status" value="3"/>
</dbReference>
<evidence type="ECO:0008006" key="6">
    <source>
        <dbReference type="Google" id="ProtNLM"/>
    </source>
</evidence>
<dbReference type="Pfam" id="PF12895">
    <property type="entry name" value="ANAPC3"/>
    <property type="match status" value="1"/>
</dbReference>
<dbReference type="PANTHER" id="PTHR44943:SF4">
    <property type="entry name" value="TPR REPEAT-CONTAINING PROTEIN MJ0798"/>
    <property type="match status" value="1"/>
</dbReference>
<dbReference type="PANTHER" id="PTHR44943">
    <property type="entry name" value="CELLULOSE SYNTHASE OPERON PROTEIN C"/>
    <property type="match status" value="1"/>
</dbReference>
<evidence type="ECO:0000256" key="1">
    <source>
        <dbReference type="ARBA" id="ARBA00022737"/>
    </source>
</evidence>
<feature type="repeat" description="TPR" evidence="3">
    <location>
        <begin position="94"/>
        <end position="127"/>
    </location>
</feature>
<dbReference type="AlphaFoldDB" id="A0A8S1YRR2"/>
<accession>A0A8S1YRR2</accession>
<dbReference type="InterPro" id="IPR019734">
    <property type="entry name" value="TPR_rpt"/>
</dbReference>
<dbReference type="EMBL" id="CAJJDP010000248">
    <property type="protein sequence ID" value="CAD8215402.1"/>
    <property type="molecule type" value="Genomic_DNA"/>
</dbReference>
<sequence>MMVQTFCEELEIIVKREQSKQLLILRMLILYMRKCLRKQNKYEDAITWVDKALAIDPKHVYSLNEKGECLRLLKEYIQSLQLLDQALCINPQDTFSLNCKGDCLRDQQKYKEALICYEKSLKIDPNNQYSKNQNEFCKKKLNQ</sequence>
<dbReference type="OMA" id="HAYSLYE"/>
<dbReference type="InterPro" id="IPR051685">
    <property type="entry name" value="Ycf3/AcsC/BcsC/TPR_MFPF"/>
</dbReference>
<keyword evidence="1" id="KW-0677">Repeat</keyword>
<organism evidence="4 5">
    <name type="scientific">Paramecium octaurelia</name>
    <dbReference type="NCBI Taxonomy" id="43137"/>
    <lineage>
        <taxon>Eukaryota</taxon>
        <taxon>Sar</taxon>
        <taxon>Alveolata</taxon>
        <taxon>Ciliophora</taxon>
        <taxon>Intramacronucleata</taxon>
        <taxon>Oligohymenophorea</taxon>
        <taxon>Peniculida</taxon>
        <taxon>Parameciidae</taxon>
        <taxon>Paramecium</taxon>
    </lineage>
</organism>
<proteinExistence type="predicted"/>
<name>A0A8S1YRR2_PAROT</name>
<comment type="caution">
    <text evidence="4">The sequence shown here is derived from an EMBL/GenBank/DDBJ whole genome shotgun (WGS) entry which is preliminary data.</text>
</comment>
<dbReference type="Proteomes" id="UP000683925">
    <property type="component" value="Unassembled WGS sequence"/>
</dbReference>
<evidence type="ECO:0000313" key="4">
    <source>
        <dbReference type="EMBL" id="CAD8215402.1"/>
    </source>
</evidence>
<evidence type="ECO:0000313" key="5">
    <source>
        <dbReference type="Proteomes" id="UP000683925"/>
    </source>
</evidence>
<protein>
    <recommendedName>
        <fullName evidence="6">Tetratricopeptide repeat protein</fullName>
    </recommendedName>
</protein>
<keyword evidence="5" id="KW-1185">Reference proteome</keyword>
<gene>
    <name evidence="4" type="ORF">POCTA_138.1.T2440007</name>
</gene>
<evidence type="ECO:0000256" key="2">
    <source>
        <dbReference type="ARBA" id="ARBA00022803"/>
    </source>
</evidence>